<feature type="non-terminal residue" evidence="3">
    <location>
        <position position="75"/>
    </location>
</feature>
<organism evidence="3">
    <name type="scientific">Arion vulgaris</name>
    <dbReference type="NCBI Taxonomy" id="1028688"/>
    <lineage>
        <taxon>Eukaryota</taxon>
        <taxon>Metazoa</taxon>
        <taxon>Spiralia</taxon>
        <taxon>Lophotrochozoa</taxon>
        <taxon>Mollusca</taxon>
        <taxon>Gastropoda</taxon>
        <taxon>Heterobranchia</taxon>
        <taxon>Euthyneura</taxon>
        <taxon>Panpulmonata</taxon>
        <taxon>Eupulmonata</taxon>
        <taxon>Stylommatophora</taxon>
        <taxon>Helicina</taxon>
        <taxon>Arionoidea</taxon>
        <taxon>Arionidae</taxon>
        <taxon>Arion</taxon>
    </lineage>
</organism>
<feature type="region of interest" description="Disordered" evidence="1">
    <location>
        <begin position="1"/>
        <end position="31"/>
    </location>
</feature>
<evidence type="ECO:0000259" key="2">
    <source>
        <dbReference type="PROSITE" id="PS51034"/>
    </source>
</evidence>
<evidence type="ECO:0000313" key="3">
    <source>
        <dbReference type="EMBL" id="CEK99306.1"/>
    </source>
</evidence>
<protein>
    <recommendedName>
        <fullName evidence="2">ZP domain-containing protein</fullName>
    </recommendedName>
</protein>
<feature type="compositionally biased region" description="Basic and acidic residues" evidence="1">
    <location>
        <begin position="1"/>
        <end position="27"/>
    </location>
</feature>
<name>A0A0B7C3U8_9EUPU</name>
<feature type="non-terminal residue" evidence="3">
    <location>
        <position position="1"/>
    </location>
</feature>
<dbReference type="InterPro" id="IPR001507">
    <property type="entry name" value="ZP_dom"/>
</dbReference>
<dbReference type="EMBL" id="HACG01052435">
    <property type="protein sequence ID" value="CEK99306.1"/>
    <property type="molecule type" value="Transcribed_RNA"/>
</dbReference>
<evidence type="ECO:0000256" key="1">
    <source>
        <dbReference type="SAM" id="MobiDB-lite"/>
    </source>
</evidence>
<dbReference type="PROSITE" id="PS51034">
    <property type="entry name" value="ZP_2"/>
    <property type="match status" value="1"/>
</dbReference>
<feature type="domain" description="ZP" evidence="2">
    <location>
        <begin position="38"/>
        <end position="75"/>
    </location>
</feature>
<dbReference type="AlphaFoldDB" id="A0A0B7C3U8"/>
<dbReference type="Gene3D" id="2.60.40.3210">
    <property type="entry name" value="Zona pellucida, ZP-N domain"/>
    <property type="match status" value="1"/>
</dbReference>
<sequence length="75" mass="8489">LNKHGRESKKLREGGWDNSHEHDKMDNQDSPGALIQITCTDQVMEVMISKKFFQLTGLDKTKVSLKDPSCQPTSE</sequence>
<gene>
    <name evidence="3" type="primary">ORF220941</name>
</gene>
<proteinExistence type="predicted"/>
<accession>A0A0B7C3U8</accession>
<reference evidence="3" key="1">
    <citation type="submission" date="2014-12" db="EMBL/GenBank/DDBJ databases">
        <title>Insight into the proteome of Arion vulgaris.</title>
        <authorList>
            <person name="Aradska J."/>
            <person name="Bulat T."/>
            <person name="Smidak R."/>
            <person name="Sarate P."/>
            <person name="Gangsoo J."/>
            <person name="Sialana F."/>
            <person name="Bilban M."/>
            <person name="Lubec G."/>
        </authorList>
    </citation>
    <scope>NUCLEOTIDE SEQUENCE</scope>
    <source>
        <tissue evidence="3">Skin</tissue>
    </source>
</reference>